<comment type="similarity">
    <text evidence="1">Belongs to the metallo-beta-lactamase superfamily.</text>
</comment>
<protein>
    <submittedName>
        <fullName evidence="6">MBL fold metallo-hydrolase</fullName>
    </submittedName>
</protein>
<dbReference type="EMBL" id="CP088147">
    <property type="protein sequence ID" value="UTU54453.1"/>
    <property type="molecule type" value="Genomic_DNA"/>
</dbReference>
<proteinExistence type="inferred from homology"/>
<evidence type="ECO:0000256" key="1">
    <source>
        <dbReference type="ARBA" id="ARBA00007749"/>
    </source>
</evidence>
<evidence type="ECO:0000256" key="3">
    <source>
        <dbReference type="ARBA" id="ARBA00022801"/>
    </source>
</evidence>
<dbReference type="GO" id="GO:0046872">
    <property type="term" value="F:metal ion binding"/>
    <property type="evidence" value="ECO:0007669"/>
    <property type="project" value="UniProtKB-KW"/>
</dbReference>
<dbReference type="CDD" id="cd07720">
    <property type="entry name" value="OPHC2-like_MBL-fold"/>
    <property type="match status" value="1"/>
</dbReference>
<evidence type="ECO:0000256" key="4">
    <source>
        <dbReference type="ARBA" id="ARBA00022833"/>
    </source>
</evidence>
<evidence type="ECO:0000256" key="2">
    <source>
        <dbReference type="ARBA" id="ARBA00022723"/>
    </source>
</evidence>
<dbReference type="SMART" id="SM00849">
    <property type="entry name" value="Lactamase_B"/>
    <property type="match status" value="1"/>
</dbReference>
<dbReference type="Proteomes" id="UP001060070">
    <property type="component" value="Chromosome"/>
</dbReference>
<dbReference type="InterPro" id="IPR036866">
    <property type="entry name" value="RibonucZ/Hydroxyglut_hydro"/>
</dbReference>
<dbReference type="PANTHER" id="PTHR42978:SF6">
    <property type="entry name" value="QUORUM-QUENCHING LACTONASE YTNP-RELATED"/>
    <property type="match status" value="1"/>
</dbReference>
<feature type="domain" description="Metallo-beta-lactamase" evidence="5">
    <location>
        <begin position="62"/>
        <end position="266"/>
    </location>
</feature>
<keyword evidence="4" id="KW-0862">Zinc</keyword>
<organism evidence="6 7">
    <name type="scientific">Mesorhizobium ciceri</name>
    <dbReference type="NCBI Taxonomy" id="39645"/>
    <lineage>
        <taxon>Bacteria</taxon>
        <taxon>Pseudomonadati</taxon>
        <taxon>Pseudomonadota</taxon>
        <taxon>Alphaproteobacteria</taxon>
        <taxon>Hyphomicrobiales</taxon>
        <taxon>Phyllobacteriaceae</taxon>
        <taxon>Mesorhizobium</taxon>
    </lineage>
</organism>
<reference evidence="6 7" key="1">
    <citation type="journal article" date="2022" name="Microbiol. Resour. Announc.">
        <title>Complete Genome Sequence of Mesorhizobium ciceri Strain R30, a Rhizobium Used as a Commercial Inoculant for Chickpea in Argentina.</title>
        <authorList>
            <person name="Foresto E."/>
            <person name="Revale S."/>
            <person name="Primo E."/>
            <person name="Nievas F."/>
            <person name="Carezzano E."/>
            <person name="Puente M."/>
            <person name="Alzari P."/>
            <person name="Mart M."/>
            <person name="Ben-Assaya M."/>
            <person name="Mornico D."/>
            <person name="Santoro M."/>
            <person name="Mart F."/>
            <person name="Giordano W."/>
            <person name="Bogino P."/>
        </authorList>
    </citation>
    <scope>NUCLEOTIDE SEQUENCE [LARGE SCALE GENOMIC DNA]</scope>
    <source>
        <strain evidence="6 7">R30</strain>
    </source>
</reference>
<evidence type="ECO:0000313" key="6">
    <source>
        <dbReference type="EMBL" id="UTU54453.1"/>
    </source>
</evidence>
<dbReference type="AlphaFoldDB" id="A0AB38THY0"/>
<gene>
    <name evidence="6" type="ORF">LRP29_14120</name>
</gene>
<dbReference type="InterPro" id="IPR051013">
    <property type="entry name" value="MBL_superfamily_lactonases"/>
</dbReference>
<accession>A0AB38THY0</accession>
<dbReference type="InterPro" id="IPR001279">
    <property type="entry name" value="Metallo-B-lactamas"/>
</dbReference>
<dbReference type="GO" id="GO:0016787">
    <property type="term" value="F:hydrolase activity"/>
    <property type="evidence" value="ECO:0007669"/>
    <property type="project" value="UniProtKB-KW"/>
</dbReference>
<keyword evidence="2" id="KW-0479">Metal-binding</keyword>
<keyword evidence="7" id="KW-1185">Reference proteome</keyword>
<dbReference type="SUPFAM" id="SSF56281">
    <property type="entry name" value="Metallo-hydrolase/oxidoreductase"/>
    <property type="match status" value="1"/>
</dbReference>
<name>A0AB38THY0_9HYPH</name>
<keyword evidence="3" id="KW-0378">Hydrolase</keyword>
<dbReference type="Gene3D" id="3.60.15.10">
    <property type="entry name" value="Ribonuclease Z/Hydroxyacylglutathione hydrolase-like"/>
    <property type="match status" value="1"/>
</dbReference>
<evidence type="ECO:0000313" key="7">
    <source>
        <dbReference type="Proteomes" id="UP001060070"/>
    </source>
</evidence>
<dbReference type="RefSeq" id="WP_024504918.1">
    <property type="nucleotide sequence ID" value="NZ_CP088147.1"/>
</dbReference>
<dbReference type="PANTHER" id="PTHR42978">
    <property type="entry name" value="QUORUM-QUENCHING LACTONASE YTNP-RELATED-RELATED"/>
    <property type="match status" value="1"/>
</dbReference>
<sequence length="293" mass="31728">MTAAKPHCQPSGAYHIAIGDMTVTAVNDGTFQATFDMIAGIDQEDCIRIETAAFRPVPPKMTMNAFLLRTGDHVALVDTGCGTRSGPTLGMVCRNLAAIGIVPADIDTILITHMHPDHINGLIDEAGEAVFANAELVVNEAELQFFRDPMSPSRSPDGEPQEFFEGFRRATRPYGERIRTVRDGPVMPGVIAVTQAGHTPGHTGWLIESGGDSVMIWGDIVHMPHLQFTAPQAATILDIDRDLAVATRRRALDMAAADRLRVAGIHLDFPAFGHVERRGGGYAFVPEVWRAVV</sequence>
<dbReference type="Pfam" id="PF00753">
    <property type="entry name" value="Lactamase_B"/>
    <property type="match status" value="1"/>
</dbReference>
<evidence type="ECO:0000259" key="5">
    <source>
        <dbReference type="SMART" id="SM00849"/>
    </source>
</evidence>